<dbReference type="InterPro" id="IPR050147">
    <property type="entry name" value="Ser/Thr_Dehydratase"/>
</dbReference>
<evidence type="ECO:0000256" key="12">
    <source>
        <dbReference type="NCBIfam" id="TIGR00260"/>
    </source>
</evidence>
<dbReference type="Gene3D" id="3.40.50.1100">
    <property type="match status" value="2"/>
</dbReference>
<keyword evidence="8 13" id="KW-0791">Threonine biosynthesis</keyword>
<evidence type="ECO:0000256" key="6">
    <source>
        <dbReference type="ARBA" id="ARBA00018679"/>
    </source>
</evidence>
<dbReference type="FunFam" id="3.40.50.1100:FF:000014">
    <property type="entry name" value="Threonine synthase"/>
    <property type="match status" value="1"/>
</dbReference>
<evidence type="ECO:0000256" key="5">
    <source>
        <dbReference type="ARBA" id="ARBA00013028"/>
    </source>
</evidence>
<dbReference type="GO" id="GO:0004795">
    <property type="term" value="F:threonine synthase activity"/>
    <property type="evidence" value="ECO:0007669"/>
    <property type="project" value="UniProtKB-UniRule"/>
</dbReference>
<dbReference type="GO" id="GO:0003941">
    <property type="term" value="F:L-serine ammonia-lyase activity"/>
    <property type="evidence" value="ECO:0007669"/>
    <property type="project" value="TreeGrafter"/>
</dbReference>
<dbReference type="InterPro" id="IPR000634">
    <property type="entry name" value="Ser/Thr_deHydtase_PyrdxlP-BS"/>
</dbReference>
<sequence>MVSRLAGIIERYKDFLPVTEKTPRLTLHEGNTPLLFAPRLSEKLGVELHFKYEGLNPTGSFKDRGMVMAVAKAVEEGSHTIMCASTGNTSAAAAAYAARANLNCFVLIPDGNIALGKLAQAMIYGATIIAIQGNFDEALSIVKEITSSQPITLVNSLNPYRLEGQKTAAFEICDELGEAPDILAIPVGNAGNISAYWKGFVEYQQYGKIKVPPCMYGFQAAGAAPIVRGEIIVNPETIATAIRIGNPASWNLATDAIQSSQGLIDEVTDEEILEAYHMLASTEGIFAEPASAASFAGIIKLKKQQKLEDGKKVVCVLTGNGLKDPNTAIKKVATEPVRVDSNYKSVIEVIQQYSGDYYGKV</sequence>
<dbReference type="SUPFAM" id="SSF53686">
    <property type="entry name" value="Tryptophan synthase beta subunit-like PLP-dependent enzymes"/>
    <property type="match status" value="1"/>
</dbReference>
<dbReference type="GO" id="GO:0030170">
    <property type="term" value="F:pyridoxal phosphate binding"/>
    <property type="evidence" value="ECO:0007669"/>
    <property type="project" value="InterPro"/>
</dbReference>
<evidence type="ECO:0000313" key="17">
    <source>
        <dbReference type="EMBL" id="NEY72683.1"/>
    </source>
</evidence>
<evidence type="ECO:0000256" key="1">
    <source>
        <dbReference type="ARBA" id="ARBA00001933"/>
    </source>
</evidence>
<accession>A0A6M0Q8S8</accession>
<feature type="modified residue" description="N6-(pyridoxal phosphate)lysine" evidence="15">
    <location>
        <position position="62"/>
    </location>
</feature>
<comment type="pathway">
    <text evidence="3 13">Amino-acid biosynthesis; L-threonine biosynthesis; L-threonine from L-aspartate: step 5/5.</text>
</comment>
<proteinExistence type="inferred from homology"/>
<evidence type="ECO:0000256" key="9">
    <source>
        <dbReference type="ARBA" id="ARBA00022898"/>
    </source>
</evidence>
<evidence type="ECO:0000256" key="14">
    <source>
        <dbReference type="PIRSR" id="PIRSR038945-1"/>
    </source>
</evidence>
<dbReference type="GO" id="GO:0004794">
    <property type="term" value="F:threonine deaminase activity"/>
    <property type="evidence" value="ECO:0007669"/>
    <property type="project" value="TreeGrafter"/>
</dbReference>
<evidence type="ECO:0000256" key="4">
    <source>
        <dbReference type="ARBA" id="ARBA00005517"/>
    </source>
</evidence>
<keyword evidence="10 13" id="KW-0456">Lyase</keyword>
<evidence type="ECO:0000259" key="16">
    <source>
        <dbReference type="Pfam" id="PF00291"/>
    </source>
</evidence>
<keyword evidence="9 13" id="KW-0663">Pyridoxal phosphate</keyword>
<dbReference type="InterPro" id="IPR004450">
    <property type="entry name" value="Thr_synthase-like"/>
</dbReference>
<comment type="cofactor">
    <cofactor evidence="1 13 14">
        <name>pyridoxal 5'-phosphate</name>
        <dbReference type="ChEBI" id="CHEBI:597326"/>
    </cofactor>
</comment>
<comment type="caution">
    <text evidence="17">The sequence shown here is derived from an EMBL/GenBank/DDBJ whole genome shotgun (WGS) entry which is preliminary data.</text>
</comment>
<evidence type="ECO:0000256" key="7">
    <source>
        <dbReference type="ARBA" id="ARBA00022605"/>
    </source>
</evidence>
<gene>
    <name evidence="17" type="ORF">G4D63_13180</name>
</gene>
<dbReference type="PIRSF" id="PIRSF038945">
    <property type="entry name" value="Thr_synthase"/>
    <property type="match status" value="1"/>
</dbReference>
<feature type="binding site" evidence="14">
    <location>
        <position position="88"/>
    </location>
    <ligand>
        <name>pyridoxal 5'-phosphate</name>
        <dbReference type="ChEBI" id="CHEBI:597326"/>
    </ligand>
</feature>
<evidence type="ECO:0000256" key="13">
    <source>
        <dbReference type="PIRNR" id="PIRNR038945"/>
    </source>
</evidence>
<dbReference type="InterPro" id="IPR001926">
    <property type="entry name" value="TrpB-like_PALP"/>
</dbReference>
<dbReference type="UniPathway" id="UPA00050">
    <property type="reaction ID" value="UER00065"/>
</dbReference>
<protein>
    <recommendedName>
        <fullName evidence="6 12">Threonine synthase</fullName>
        <ecNumber evidence="5 12">4.2.3.1</ecNumber>
    </recommendedName>
</protein>
<dbReference type="PANTHER" id="PTHR48078">
    <property type="entry name" value="THREONINE DEHYDRATASE, MITOCHONDRIAL-RELATED"/>
    <property type="match status" value="1"/>
</dbReference>
<feature type="binding site" evidence="14">
    <location>
        <begin position="188"/>
        <end position="192"/>
    </location>
    <ligand>
        <name>pyridoxal 5'-phosphate</name>
        <dbReference type="ChEBI" id="CHEBI:597326"/>
    </ligand>
</feature>
<keyword evidence="18" id="KW-1185">Reference proteome</keyword>
<dbReference type="CDD" id="cd01563">
    <property type="entry name" value="Thr-synth_1"/>
    <property type="match status" value="1"/>
</dbReference>
<reference evidence="17 18" key="1">
    <citation type="submission" date="2020-02" db="EMBL/GenBank/DDBJ databases">
        <title>Bacillus aquiflavi sp. nov., isolated from yellow water of strong flavor Chinese baijiu in Yibin region of China.</title>
        <authorList>
            <person name="Xie J."/>
        </authorList>
    </citation>
    <scope>NUCLEOTIDE SEQUENCE [LARGE SCALE GENOMIC DNA]</scope>
    <source>
        <strain evidence="17 18">SA4</strain>
    </source>
</reference>
<comment type="similarity">
    <text evidence="4 13">Belongs to the threonine synthase family.</text>
</comment>
<evidence type="ECO:0000256" key="3">
    <source>
        <dbReference type="ARBA" id="ARBA00004979"/>
    </source>
</evidence>
<dbReference type="EMBL" id="JAAIWM010000004">
    <property type="protein sequence ID" value="NEY72683.1"/>
    <property type="molecule type" value="Genomic_DNA"/>
</dbReference>
<dbReference type="GO" id="GO:0006567">
    <property type="term" value="P:L-threonine catabolic process"/>
    <property type="evidence" value="ECO:0007669"/>
    <property type="project" value="TreeGrafter"/>
</dbReference>
<evidence type="ECO:0000256" key="2">
    <source>
        <dbReference type="ARBA" id="ARBA00003648"/>
    </source>
</evidence>
<organism evidence="17 18">
    <name type="scientific">Bacillus mesophilus</name>
    <dbReference type="NCBI Taxonomy" id="1808955"/>
    <lineage>
        <taxon>Bacteria</taxon>
        <taxon>Bacillati</taxon>
        <taxon>Bacillota</taxon>
        <taxon>Bacilli</taxon>
        <taxon>Bacillales</taxon>
        <taxon>Bacillaceae</taxon>
        <taxon>Bacillus</taxon>
    </lineage>
</organism>
<comment type="catalytic activity">
    <reaction evidence="11 13">
        <text>O-phospho-L-homoserine + H2O = L-threonine + phosphate</text>
        <dbReference type="Rhea" id="RHEA:10840"/>
        <dbReference type="ChEBI" id="CHEBI:15377"/>
        <dbReference type="ChEBI" id="CHEBI:43474"/>
        <dbReference type="ChEBI" id="CHEBI:57590"/>
        <dbReference type="ChEBI" id="CHEBI:57926"/>
        <dbReference type="EC" id="4.2.3.1"/>
    </reaction>
</comment>
<dbReference type="InterPro" id="IPR036052">
    <property type="entry name" value="TrpB-like_PALP_sf"/>
</dbReference>
<dbReference type="PROSITE" id="PS00165">
    <property type="entry name" value="DEHYDRATASE_SER_THR"/>
    <property type="match status" value="1"/>
</dbReference>
<dbReference type="Pfam" id="PF00291">
    <property type="entry name" value="PALP"/>
    <property type="match status" value="1"/>
</dbReference>
<dbReference type="GO" id="GO:0009088">
    <property type="term" value="P:threonine biosynthetic process"/>
    <property type="evidence" value="ECO:0007669"/>
    <property type="project" value="UniProtKB-UniRule"/>
</dbReference>
<name>A0A6M0Q8S8_9BACI</name>
<evidence type="ECO:0000313" key="18">
    <source>
        <dbReference type="Proteomes" id="UP000481043"/>
    </source>
</evidence>
<dbReference type="GO" id="GO:0006565">
    <property type="term" value="P:L-serine catabolic process"/>
    <property type="evidence" value="ECO:0007669"/>
    <property type="project" value="TreeGrafter"/>
</dbReference>
<dbReference type="InterPro" id="IPR026260">
    <property type="entry name" value="Thr_Synthase_bac/arc"/>
</dbReference>
<evidence type="ECO:0000256" key="10">
    <source>
        <dbReference type="ARBA" id="ARBA00023239"/>
    </source>
</evidence>
<dbReference type="GO" id="GO:0009097">
    <property type="term" value="P:isoleucine biosynthetic process"/>
    <property type="evidence" value="ECO:0007669"/>
    <property type="project" value="TreeGrafter"/>
</dbReference>
<dbReference type="PANTHER" id="PTHR48078:SF6">
    <property type="entry name" value="L-THREONINE DEHYDRATASE CATABOLIC TDCB"/>
    <property type="match status" value="1"/>
</dbReference>
<evidence type="ECO:0000256" key="8">
    <source>
        <dbReference type="ARBA" id="ARBA00022697"/>
    </source>
</evidence>
<dbReference type="Proteomes" id="UP000481043">
    <property type="component" value="Unassembled WGS sequence"/>
</dbReference>
<dbReference type="NCBIfam" id="TIGR00260">
    <property type="entry name" value="thrC"/>
    <property type="match status" value="1"/>
</dbReference>
<evidence type="ECO:0000256" key="11">
    <source>
        <dbReference type="ARBA" id="ARBA00049144"/>
    </source>
</evidence>
<feature type="domain" description="Tryptophan synthase beta chain-like PALP" evidence="16">
    <location>
        <begin position="26"/>
        <end position="319"/>
    </location>
</feature>
<keyword evidence="7 13" id="KW-0028">Amino-acid biosynthesis</keyword>
<comment type="function">
    <text evidence="2 13">Catalyzes the gamma-elimination of phosphate from L-phosphohomoserine and the beta-addition of water to produce L-threonine.</text>
</comment>
<dbReference type="AlphaFoldDB" id="A0A6M0Q8S8"/>
<evidence type="ECO:0000256" key="15">
    <source>
        <dbReference type="PIRSR" id="PIRSR038945-2"/>
    </source>
</evidence>
<dbReference type="EC" id="4.2.3.1" evidence="5 12"/>
<feature type="binding site" evidence="14">
    <location>
        <position position="318"/>
    </location>
    <ligand>
        <name>pyridoxal 5'-phosphate</name>
        <dbReference type="ChEBI" id="CHEBI:597326"/>
    </ligand>
</feature>